<keyword evidence="5" id="KW-0411">Iron-sulfur</keyword>
<dbReference type="InterPro" id="IPR037225">
    <property type="entry name" value="Nuo51_FMN-bd_sf"/>
</dbReference>
<dbReference type="PANTHER" id="PTHR43578:SF3">
    <property type="entry name" value="NADH-QUINONE OXIDOREDUCTASE SUBUNIT F"/>
    <property type="match status" value="1"/>
</dbReference>
<dbReference type="GO" id="GO:0051539">
    <property type="term" value="F:4 iron, 4 sulfur cluster binding"/>
    <property type="evidence" value="ECO:0007669"/>
    <property type="project" value="UniProtKB-KW"/>
</dbReference>
<evidence type="ECO:0000256" key="5">
    <source>
        <dbReference type="ARBA" id="ARBA00023014"/>
    </source>
</evidence>
<keyword evidence="3" id="KW-0479">Metal-binding</keyword>
<evidence type="ECO:0000256" key="1">
    <source>
        <dbReference type="ARBA" id="ARBA00007523"/>
    </source>
</evidence>
<name>A0A3B0TRH2_9ZZZZ</name>
<dbReference type="Gene3D" id="3.10.20.600">
    <property type="match status" value="1"/>
</dbReference>
<proteinExistence type="inferred from homology"/>
<dbReference type="AlphaFoldDB" id="A0A3B0TRH2"/>
<dbReference type="Gene3D" id="3.40.50.11540">
    <property type="entry name" value="NADH-ubiquinone oxidoreductase 51kDa subunit"/>
    <property type="match status" value="1"/>
</dbReference>
<organism evidence="7">
    <name type="scientific">hydrothermal vent metagenome</name>
    <dbReference type="NCBI Taxonomy" id="652676"/>
    <lineage>
        <taxon>unclassified sequences</taxon>
        <taxon>metagenomes</taxon>
        <taxon>ecological metagenomes</taxon>
    </lineage>
</organism>
<keyword evidence="2" id="KW-0004">4Fe-4S</keyword>
<gene>
    <name evidence="7" type="ORF">MNBD_ALPHA12-1814</name>
</gene>
<comment type="similarity">
    <text evidence="1">Belongs to the complex I 51 kDa subunit family.</text>
</comment>
<dbReference type="SUPFAM" id="SSF142019">
    <property type="entry name" value="Nqo1 FMN-binding domain-like"/>
    <property type="match status" value="1"/>
</dbReference>
<evidence type="ECO:0000259" key="6">
    <source>
        <dbReference type="Pfam" id="PF01512"/>
    </source>
</evidence>
<dbReference type="InterPro" id="IPR011538">
    <property type="entry name" value="Nuo51_FMN-bd"/>
</dbReference>
<dbReference type="CDD" id="cd03063">
    <property type="entry name" value="TRX_Fd_FDH_beta"/>
    <property type="match status" value="1"/>
</dbReference>
<dbReference type="FunFam" id="3.40.50.11540:FF:000001">
    <property type="entry name" value="NADH dehydrogenase [ubiquinone] flavoprotein 1, mitochondrial"/>
    <property type="match status" value="1"/>
</dbReference>
<dbReference type="EMBL" id="UOEO01000108">
    <property type="protein sequence ID" value="VAW19310.1"/>
    <property type="molecule type" value="Genomic_DNA"/>
</dbReference>
<feature type="non-terminal residue" evidence="7">
    <location>
        <position position="436"/>
    </location>
</feature>
<dbReference type="InterPro" id="IPR036249">
    <property type="entry name" value="Thioredoxin-like_sf"/>
</dbReference>
<dbReference type="Gene3D" id="6.10.250.1450">
    <property type="match status" value="1"/>
</dbReference>
<dbReference type="GO" id="GO:0046872">
    <property type="term" value="F:metal ion binding"/>
    <property type="evidence" value="ECO:0007669"/>
    <property type="project" value="UniProtKB-KW"/>
</dbReference>
<protein>
    <submittedName>
        <fullName evidence="7">NAD-dependent formate dehydrogenase beta subunit</fullName>
    </submittedName>
</protein>
<dbReference type="SUPFAM" id="SSF52833">
    <property type="entry name" value="Thioredoxin-like"/>
    <property type="match status" value="1"/>
</dbReference>
<sequence>MSIRVFVPFETTAIALGANALVAALDKAAQTNGADIEIIRNGSRGLLWAEPMLEVATKKGRVAYKNVSANDVESLFDADFLNGGEHEKSLGLTEQIPYLKNQQRVIFNRCGLIDPLNLKDFVAHGGFNGLKTALCLEPEQIIAEIAASGLRGRGGAAFPAAIKWQTVLDAPGQIKHIVCNADEGDSGTFADRLIMEGDPFRLIEAMIIAGLATKAEHGVIYLRSEYPVAEKILRQAIALATKAGWLGDNIAGSNKNFKLEIFVGAGSYVCGEETALLESLEGKRPIVRNKPPLPAISGLFGQPTLVNNVLTLCAVPDILERGGQWHAKLGVARSTGTMAFQLAGDVKKGGLVEVPFGLSLRQLVEDFGGLTRSKKPLRAVQVGGPLGAYLPQEMLDLKLDYEAFAQAGAGLGHGGIVLFNSNVDMRQQAQYAFEFC</sequence>
<dbReference type="Pfam" id="PF01512">
    <property type="entry name" value="Complex1_51K"/>
    <property type="match status" value="1"/>
</dbReference>
<evidence type="ECO:0000256" key="2">
    <source>
        <dbReference type="ARBA" id="ARBA00022485"/>
    </source>
</evidence>
<evidence type="ECO:0000256" key="4">
    <source>
        <dbReference type="ARBA" id="ARBA00023004"/>
    </source>
</evidence>
<dbReference type="SUPFAM" id="SSF142984">
    <property type="entry name" value="Nqo1 middle domain-like"/>
    <property type="match status" value="1"/>
</dbReference>
<dbReference type="PANTHER" id="PTHR43578">
    <property type="entry name" value="NADH-QUINONE OXIDOREDUCTASE SUBUNIT F"/>
    <property type="match status" value="1"/>
</dbReference>
<evidence type="ECO:0000256" key="3">
    <source>
        <dbReference type="ARBA" id="ARBA00022723"/>
    </source>
</evidence>
<accession>A0A3B0TRH2</accession>
<evidence type="ECO:0000313" key="7">
    <source>
        <dbReference type="EMBL" id="VAW19310.1"/>
    </source>
</evidence>
<feature type="domain" description="NADH-ubiquinone oxidoreductase 51kDa subunit FMN-binding" evidence="6">
    <location>
        <begin position="145"/>
        <end position="316"/>
    </location>
</feature>
<keyword evidence="4" id="KW-0408">Iron</keyword>
<reference evidence="7" key="1">
    <citation type="submission" date="2018-06" db="EMBL/GenBank/DDBJ databases">
        <authorList>
            <person name="Zhirakovskaya E."/>
        </authorList>
    </citation>
    <scope>NUCLEOTIDE SEQUENCE</scope>
</reference>